<dbReference type="EMBL" id="JANPWB010000010">
    <property type="protein sequence ID" value="KAJ1138961.1"/>
    <property type="molecule type" value="Genomic_DNA"/>
</dbReference>
<name>A0AAV7QEN2_PLEWA</name>
<dbReference type="Proteomes" id="UP001066276">
    <property type="component" value="Chromosome 6"/>
</dbReference>
<sequence>MAQSTVILKDNDFNFNGEMFTVGTADVVDGGANGTSVHSVDDGAAEFCADEQTYVDSLAFDEDAIDTSLMVGDAIDAEVVGIDNITCLTDNSTSDLPNFCKDPEVRFLMSAECSVF</sequence>
<protein>
    <submittedName>
        <fullName evidence="1">Uncharacterized protein</fullName>
    </submittedName>
</protein>
<organism evidence="1 2">
    <name type="scientific">Pleurodeles waltl</name>
    <name type="common">Iberian ribbed newt</name>
    <dbReference type="NCBI Taxonomy" id="8319"/>
    <lineage>
        <taxon>Eukaryota</taxon>
        <taxon>Metazoa</taxon>
        <taxon>Chordata</taxon>
        <taxon>Craniata</taxon>
        <taxon>Vertebrata</taxon>
        <taxon>Euteleostomi</taxon>
        <taxon>Amphibia</taxon>
        <taxon>Batrachia</taxon>
        <taxon>Caudata</taxon>
        <taxon>Salamandroidea</taxon>
        <taxon>Salamandridae</taxon>
        <taxon>Pleurodelinae</taxon>
        <taxon>Pleurodeles</taxon>
    </lineage>
</organism>
<comment type="caution">
    <text evidence="1">The sequence shown here is derived from an EMBL/GenBank/DDBJ whole genome shotgun (WGS) entry which is preliminary data.</text>
</comment>
<reference evidence="1" key="1">
    <citation type="journal article" date="2022" name="bioRxiv">
        <title>Sequencing and chromosome-scale assembly of the giantPleurodeles waltlgenome.</title>
        <authorList>
            <person name="Brown T."/>
            <person name="Elewa A."/>
            <person name="Iarovenko S."/>
            <person name="Subramanian E."/>
            <person name="Araus A.J."/>
            <person name="Petzold A."/>
            <person name="Susuki M."/>
            <person name="Suzuki K.-i.T."/>
            <person name="Hayashi T."/>
            <person name="Toyoda A."/>
            <person name="Oliveira C."/>
            <person name="Osipova E."/>
            <person name="Leigh N.D."/>
            <person name="Simon A."/>
            <person name="Yun M.H."/>
        </authorList>
    </citation>
    <scope>NUCLEOTIDE SEQUENCE</scope>
    <source>
        <strain evidence="1">20211129_DDA</strain>
        <tissue evidence="1">Liver</tissue>
    </source>
</reference>
<dbReference type="AlphaFoldDB" id="A0AAV7QEN2"/>
<proteinExistence type="predicted"/>
<keyword evidence="2" id="KW-1185">Reference proteome</keyword>
<gene>
    <name evidence="1" type="ORF">NDU88_005340</name>
</gene>
<evidence type="ECO:0000313" key="1">
    <source>
        <dbReference type="EMBL" id="KAJ1138961.1"/>
    </source>
</evidence>
<evidence type="ECO:0000313" key="2">
    <source>
        <dbReference type="Proteomes" id="UP001066276"/>
    </source>
</evidence>
<accession>A0AAV7QEN2</accession>